<accession>A0A0F7VCN3</accession>
<evidence type="ECO:0000256" key="7">
    <source>
        <dbReference type="SAM" id="Phobius"/>
    </source>
</evidence>
<evidence type="ECO:0000256" key="2">
    <source>
        <dbReference type="ARBA" id="ARBA00022692"/>
    </source>
</evidence>
<organism evidence="9 10">
    <name type="scientific">Penicillium brasilianum</name>
    <dbReference type="NCBI Taxonomy" id="104259"/>
    <lineage>
        <taxon>Eukaryota</taxon>
        <taxon>Fungi</taxon>
        <taxon>Dikarya</taxon>
        <taxon>Ascomycota</taxon>
        <taxon>Pezizomycotina</taxon>
        <taxon>Eurotiomycetes</taxon>
        <taxon>Eurotiomycetidae</taxon>
        <taxon>Eurotiales</taxon>
        <taxon>Aspergillaceae</taxon>
        <taxon>Penicillium</taxon>
    </lineage>
</organism>
<feature type="transmembrane region" description="Helical" evidence="7">
    <location>
        <begin position="130"/>
        <end position="152"/>
    </location>
</feature>
<evidence type="ECO:0000256" key="3">
    <source>
        <dbReference type="ARBA" id="ARBA00022741"/>
    </source>
</evidence>
<name>A0A0F7VCN3_PENBI</name>
<dbReference type="PANTHER" id="PTHR24223">
    <property type="entry name" value="ATP-BINDING CASSETTE SUB-FAMILY C"/>
    <property type="match status" value="1"/>
</dbReference>
<dbReference type="PROSITE" id="PS50929">
    <property type="entry name" value="ABC_TM1F"/>
    <property type="match status" value="1"/>
</dbReference>
<feature type="transmembrane region" description="Helical" evidence="7">
    <location>
        <begin position="40"/>
        <end position="62"/>
    </location>
</feature>
<dbReference type="GO" id="GO:0016020">
    <property type="term" value="C:membrane"/>
    <property type="evidence" value="ECO:0007669"/>
    <property type="project" value="InterPro"/>
</dbReference>
<feature type="transmembrane region" description="Helical" evidence="7">
    <location>
        <begin position="246"/>
        <end position="265"/>
    </location>
</feature>
<dbReference type="InterPro" id="IPR050173">
    <property type="entry name" value="ABC_transporter_C-like"/>
</dbReference>
<feature type="transmembrane region" description="Helical" evidence="7">
    <location>
        <begin position="382"/>
        <end position="404"/>
    </location>
</feature>
<feature type="transmembrane region" description="Helical" evidence="7">
    <location>
        <begin position="69"/>
        <end position="90"/>
    </location>
</feature>
<keyword evidence="6 7" id="KW-0472">Membrane</keyword>
<feature type="transmembrane region" description="Helical" evidence="7">
    <location>
        <begin position="102"/>
        <end position="123"/>
    </location>
</feature>
<dbReference type="InterPro" id="IPR036640">
    <property type="entry name" value="ABC1_TM_sf"/>
</dbReference>
<dbReference type="AlphaFoldDB" id="A0A0F7VCN3"/>
<evidence type="ECO:0000256" key="1">
    <source>
        <dbReference type="ARBA" id="ARBA00022448"/>
    </source>
</evidence>
<dbReference type="Proteomes" id="UP000042958">
    <property type="component" value="Unassembled WGS sequence"/>
</dbReference>
<dbReference type="GO" id="GO:0005524">
    <property type="term" value="F:ATP binding"/>
    <property type="evidence" value="ECO:0007669"/>
    <property type="project" value="UniProtKB-KW"/>
</dbReference>
<dbReference type="Gene3D" id="1.20.1560.10">
    <property type="entry name" value="ABC transporter type 1, transmembrane domain"/>
    <property type="match status" value="1"/>
</dbReference>
<dbReference type="GO" id="GO:0140359">
    <property type="term" value="F:ABC-type transporter activity"/>
    <property type="evidence" value="ECO:0007669"/>
    <property type="project" value="InterPro"/>
</dbReference>
<gene>
    <name evidence="9" type="ORF">PMG11_03091</name>
</gene>
<dbReference type="STRING" id="104259.A0A0F7VCN3"/>
<feature type="transmembrane region" description="Helical" evidence="7">
    <location>
        <begin position="285"/>
        <end position="305"/>
    </location>
</feature>
<evidence type="ECO:0000256" key="6">
    <source>
        <dbReference type="ARBA" id="ARBA00023136"/>
    </source>
</evidence>
<sequence>MANSSTDTQACGGDRARLPLDQNGMSLALIYSHDPAHCTLLQGDIVICACLELGLLILAVIGSFHMSRMVIASSVLQLVSALSMIMASVVEHSRSPRPSILLNSYLFLTLLLDIARARTLFLLSDHGPEIIYSIIFGASVRLKTGILVLEAYQKARWVTWDATKHSPEETSGILPLLSLGVFFWLNKLFLARYRQTFTIESLYPLDSSFDAQALHAEVAKRMDYNKVEEDQFSLLKVLVRTLRVHLLLPIPPRAVLIAFNIYQALFIESLVTYLSLSPQDPNVGYRLIGATILIYSGIGISYALSRYCHHQLRTMVHSILVTETFRAATRIRLGLGDDSAALTLISTDMERIRMGLCFVHETLASIIQAGLAAWLLHRQVGVVFVAPIGVVVVYFVGLGVLINYTGDSQRS</sequence>
<evidence type="ECO:0000256" key="5">
    <source>
        <dbReference type="ARBA" id="ARBA00022989"/>
    </source>
</evidence>
<dbReference type="InterPro" id="IPR011527">
    <property type="entry name" value="ABC1_TM_dom"/>
</dbReference>
<dbReference type="OrthoDB" id="6500128at2759"/>
<evidence type="ECO:0000313" key="9">
    <source>
        <dbReference type="EMBL" id="CEO58361.1"/>
    </source>
</evidence>
<reference evidence="10" key="1">
    <citation type="journal article" date="2015" name="Genome Announc.">
        <title>Draft genome sequence of the fungus Penicillium brasilianum MG11.</title>
        <authorList>
            <person name="Horn F."/>
            <person name="Linde J."/>
            <person name="Mattern D.J."/>
            <person name="Walther G."/>
            <person name="Guthke R."/>
            <person name="Brakhage A.A."/>
            <person name="Valiante V."/>
        </authorList>
    </citation>
    <scope>NUCLEOTIDE SEQUENCE [LARGE SCALE GENOMIC DNA]</scope>
    <source>
        <strain evidence="10">MG11</strain>
    </source>
</reference>
<keyword evidence="5 7" id="KW-1133">Transmembrane helix</keyword>
<keyword evidence="3" id="KW-0547">Nucleotide-binding</keyword>
<keyword evidence="2 7" id="KW-0812">Transmembrane</keyword>
<dbReference type="PANTHER" id="PTHR24223:SF345">
    <property type="entry name" value="ABC MULTIDRUG TRANSPORTER (EUROFUNG)"/>
    <property type="match status" value="1"/>
</dbReference>
<dbReference type="SUPFAM" id="SSF90123">
    <property type="entry name" value="ABC transporter transmembrane region"/>
    <property type="match status" value="1"/>
</dbReference>
<feature type="transmembrane region" description="Helical" evidence="7">
    <location>
        <begin position="172"/>
        <end position="190"/>
    </location>
</feature>
<evidence type="ECO:0000259" key="8">
    <source>
        <dbReference type="PROSITE" id="PS50929"/>
    </source>
</evidence>
<keyword evidence="10" id="KW-1185">Reference proteome</keyword>
<proteinExistence type="predicted"/>
<evidence type="ECO:0000256" key="4">
    <source>
        <dbReference type="ARBA" id="ARBA00022840"/>
    </source>
</evidence>
<keyword evidence="4" id="KW-0067">ATP-binding</keyword>
<feature type="transmembrane region" description="Helical" evidence="7">
    <location>
        <begin position="356"/>
        <end position="376"/>
    </location>
</feature>
<keyword evidence="1" id="KW-0813">Transport</keyword>
<dbReference type="EMBL" id="CDHK01000003">
    <property type="protein sequence ID" value="CEO58361.1"/>
    <property type="molecule type" value="Genomic_DNA"/>
</dbReference>
<protein>
    <submittedName>
        <fullName evidence="9">Putative ABC transporter</fullName>
    </submittedName>
</protein>
<feature type="domain" description="ABC transmembrane type-1" evidence="8">
    <location>
        <begin position="254"/>
        <end position="411"/>
    </location>
</feature>
<evidence type="ECO:0000313" key="10">
    <source>
        <dbReference type="Proteomes" id="UP000042958"/>
    </source>
</evidence>